<keyword evidence="1" id="KW-1133">Transmembrane helix</keyword>
<dbReference type="EMBL" id="BMPG01000001">
    <property type="protein sequence ID" value="GGL47701.1"/>
    <property type="molecule type" value="Genomic_DNA"/>
</dbReference>
<organism evidence="2 3">
    <name type="scientific">Halocalculus aciditolerans</name>
    <dbReference type="NCBI Taxonomy" id="1383812"/>
    <lineage>
        <taxon>Archaea</taxon>
        <taxon>Methanobacteriati</taxon>
        <taxon>Methanobacteriota</taxon>
        <taxon>Stenosarchaea group</taxon>
        <taxon>Halobacteria</taxon>
        <taxon>Halobacteriales</taxon>
        <taxon>Halobacteriaceae</taxon>
        <taxon>Halocalculus</taxon>
    </lineage>
</organism>
<feature type="transmembrane region" description="Helical" evidence="1">
    <location>
        <begin position="132"/>
        <end position="152"/>
    </location>
</feature>
<keyword evidence="1" id="KW-0812">Transmembrane</keyword>
<dbReference type="Pfam" id="PF24400">
    <property type="entry name" value="DUF7544"/>
    <property type="match status" value="1"/>
</dbReference>
<sequence>MSLYATEDVTDAFHATKAFLTDLDLPQWFRLAVIALLTGGVSAPSSSFQFNGGTPTNPSSPTGTPGDFPTFGFAQSDLVAFAVALLALAVLIGLLLWIAGSILQFAFVDALATGRVAIRRNLREHWWKGFQLFLFSLAVAFVVIGAFLLALAPLLAGVFGVLFVILLLPVAAVVGILAAVVDGFTRAFVVPIMLREDRNVLSAWSRLWGVLRANFKEYGAFVLLNLALTIGAGIVTGIGAILVAIVVAIPIGIVFGLPFVLAGASGTLAWAWLAIGLLVGGLAFLLGIGLVNVPVQSYLRYYALFLLGDTDADLDLIPDRRAAARDSEEPSEAGGSETAEE</sequence>
<reference evidence="2" key="1">
    <citation type="journal article" date="2014" name="Int. J. Syst. Evol. Microbiol.">
        <title>Complete genome sequence of Corynebacterium casei LMG S-19264T (=DSM 44701T), isolated from a smear-ripened cheese.</title>
        <authorList>
            <consortium name="US DOE Joint Genome Institute (JGI-PGF)"/>
            <person name="Walter F."/>
            <person name="Albersmeier A."/>
            <person name="Kalinowski J."/>
            <person name="Ruckert C."/>
        </authorList>
    </citation>
    <scope>NUCLEOTIDE SEQUENCE</scope>
    <source>
        <strain evidence="2">JCM 19596</strain>
    </source>
</reference>
<feature type="transmembrane region" description="Helical" evidence="1">
    <location>
        <begin position="221"/>
        <end position="249"/>
    </location>
</feature>
<feature type="transmembrane region" description="Helical" evidence="1">
    <location>
        <begin position="158"/>
        <end position="181"/>
    </location>
</feature>
<name>A0A830F777_9EURY</name>
<reference evidence="2" key="2">
    <citation type="submission" date="2020-09" db="EMBL/GenBank/DDBJ databases">
        <authorList>
            <person name="Sun Q."/>
            <person name="Ohkuma M."/>
        </authorList>
    </citation>
    <scope>NUCLEOTIDE SEQUENCE</scope>
    <source>
        <strain evidence="2">JCM 19596</strain>
    </source>
</reference>
<dbReference type="OrthoDB" id="137652at2157"/>
<proteinExistence type="predicted"/>
<gene>
    <name evidence="2" type="ORF">GCM10009039_02440</name>
</gene>
<feature type="transmembrane region" description="Helical" evidence="1">
    <location>
        <begin position="269"/>
        <end position="291"/>
    </location>
</feature>
<dbReference type="AlphaFoldDB" id="A0A830F777"/>
<evidence type="ECO:0000256" key="1">
    <source>
        <dbReference type="SAM" id="Phobius"/>
    </source>
</evidence>
<keyword evidence="1" id="KW-0472">Membrane</keyword>
<dbReference type="RefSeq" id="WP_188975023.1">
    <property type="nucleotide sequence ID" value="NZ_BMPG01000001.1"/>
</dbReference>
<accession>A0A830F777</accession>
<evidence type="ECO:0000313" key="2">
    <source>
        <dbReference type="EMBL" id="GGL47701.1"/>
    </source>
</evidence>
<comment type="caution">
    <text evidence="2">The sequence shown here is derived from an EMBL/GenBank/DDBJ whole genome shotgun (WGS) entry which is preliminary data.</text>
</comment>
<protein>
    <submittedName>
        <fullName evidence="2">Uncharacterized protein</fullName>
    </submittedName>
</protein>
<feature type="transmembrane region" description="Helical" evidence="1">
    <location>
        <begin position="78"/>
        <end position="111"/>
    </location>
</feature>
<dbReference type="InterPro" id="IPR055966">
    <property type="entry name" value="DUF7544"/>
</dbReference>
<evidence type="ECO:0000313" key="3">
    <source>
        <dbReference type="Proteomes" id="UP000607197"/>
    </source>
</evidence>
<keyword evidence="3" id="KW-1185">Reference proteome</keyword>
<dbReference type="Proteomes" id="UP000607197">
    <property type="component" value="Unassembled WGS sequence"/>
</dbReference>